<reference evidence="1" key="1">
    <citation type="submission" date="2021-01" db="UniProtKB">
        <authorList>
            <consortium name="EnsemblMetazoa"/>
        </authorList>
    </citation>
    <scope>IDENTIFICATION</scope>
</reference>
<dbReference type="InParanoid" id="A0A7M7K3A2"/>
<proteinExistence type="predicted"/>
<evidence type="ECO:0000313" key="1">
    <source>
        <dbReference type="EnsemblMetazoa" id="XP_022656840"/>
    </source>
</evidence>
<accession>A0A7M7K3A2</accession>
<dbReference type="RefSeq" id="XP_022656840.1">
    <property type="nucleotide sequence ID" value="XM_022801105.1"/>
</dbReference>
<name>A0A7M7K3A2_VARDE</name>
<dbReference type="GeneID" id="111248574"/>
<dbReference type="KEGG" id="vde:111248574"/>
<dbReference type="EnsemblMetazoa" id="XM_022801105">
    <property type="protein sequence ID" value="XP_022656840"/>
    <property type="gene ID" value="LOC111248574"/>
</dbReference>
<evidence type="ECO:0000313" key="2">
    <source>
        <dbReference type="Proteomes" id="UP000594260"/>
    </source>
</evidence>
<protein>
    <recommendedName>
        <fullName evidence="3">RAP domain-containing protein</fullName>
    </recommendedName>
</protein>
<organism evidence="1 2">
    <name type="scientific">Varroa destructor</name>
    <name type="common">Honeybee mite</name>
    <dbReference type="NCBI Taxonomy" id="109461"/>
    <lineage>
        <taxon>Eukaryota</taxon>
        <taxon>Metazoa</taxon>
        <taxon>Ecdysozoa</taxon>
        <taxon>Arthropoda</taxon>
        <taxon>Chelicerata</taxon>
        <taxon>Arachnida</taxon>
        <taxon>Acari</taxon>
        <taxon>Parasitiformes</taxon>
        <taxon>Mesostigmata</taxon>
        <taxon>Gamasina</taxon>
        <taxon>Dermanyssoidea</taxon>
        <taxon>Varroidae</taxon>
        <taxon>Varroa</taxon>
    </lineage>
</organism>
<sequence length="668" mass="74904">MITTLGRLLQGARRPNVVGRLARTSTSYSVAPSSVLGCTSSNQMNYKSLKRFPSVPAESERSTRLGESDLLVREIRIASTPCDLFKVIKLYHPIMNNRHLSKCFNNLHTMVKEGKADLQTITDASEFKILSARVLKRLQFYDVGQLLQLLSIFNTFKVAPNSSLVQGICESIRTSLKCFKVNQLIFLDTQLAQFKKRGELTTTMEILKSTLPIIFQEKCTSEFDITNLEKTFNALRFAVRTGCSDQTLEFFSSSLTSYCRSISACKAANLLIDIPSTNNEFQDNTSDKFGSSSFREIIHSCMDAITKDPRSIRKVAVQLLVGKLPILGFSERLYDALWALAAEEKWSLSQVTSLAYVSQRAKYFTVDSGKLIRNKLNEENETPTRSVLLSRFIAYLSCHNRLLRLHPPDAEDEDALTKKAACIIAASIEPKWLISSPSHFSKFVRDLAITGVFPKNHLEMLFSPTFQESTLTASKKANPRILKCLLDAEQLVRLNLPEGSTAFRLIPELRSEALHCLDHFALDCTPVKAHLANALGGSQFLAERVVTPFDTRIDLMVAMRRGDYPIAISDNNSTNDDIFQSLPAESKVVAIMLTTKAQLLRGSGLPMMDELVQVELLRAQRMCPVVINLDEWIALMEHEKIPYIMQNIKKALEVGQAYEGCKMDVDAI</sequence>
<evidence type="ECO:0008006" key="3">
    <source>
        <dbReference type="Google" id="ProtNLM"/>
    </source>
</evidence>
<dbReference type="AlphaFoldDB" id="A0A7M7K3A2"/>
<dbReference type="Proteomes" id="UP000594260">
    <property type="component" value="Unplaced"/>
</dbReference>
<keyword evidence="2" id="KW-1185">Reference proteome</keyword>
<dbReference type="OrthoDB" id="443524at2759"/>